<comment type="caution">
    <text evidence="3">The sequence shown here is derived from an EMBL/GenBank/DDBJ whole genome shotgun (WGS) entry which is preliminary data.</text>
</comment>
<feature type="region of interest" description="Disordered" evidence="1">
    <location>
        <begin position="341"/>
        <end position="363"/>
    </location>
</feature>
<evidence type="ECO:0000256" key="1">
    <source>
        <dbReference type="SAM" id="MobiDB-lite"/>
    </source>
</evidence>
<gene>
    <name evidence="3" type="ORF">N1032_14355</name>
</gene>
<sequence>MTSIFAWHRPLMTVAALMVVCIVVCTIGLLVDHRQVTGVDAWLKPLKFSISILVYSVTWAWLIAHLPRRRRVAHVAGTVIAVALIVEQVAIVLAAALGTSSHFNVSTGFATTIWGVMATSITVLYVCTFVTTAAVFFLRLPTPSLTLAVRAGAVIALVGMGLAFLMTSPTSSQLADFEGVAGAHTVGLDDGGPGLPLLGWSTVGGDLRIPHFIGMHALQVLPLFAIAIGALGRRWRAVASDRTRVRLVVVATAAYGAVVVLVTLQALAGQSIVRPGGGFLVAGWVLGAGVVVAGALVLLAGWRRHPDVAAGAVGGATGAAREAAAAAAVGAAGGPSQFAVGAVAPAPGSTPVGAAPTSTGRRS</sequence>
<dbReference type="EMBL" id="JANLCJ010000005">
    <property type="protein sequence ID" value="MCS5734924.1"/>
    <property type="molecule type" value="Genomic_DNA"/>
</dbReference>
<feature type="transmembrane region" description="Helical" evidence="2">
    <location>
        <begin position="209"/>
        <end position="232"/>
    </location>
</feature>
<protein>
    <recommendedName>
        <fullName evidence="5">Integral membrane protein</fullName>
    </recommendedName>
</protein>
<proteinExistence type="predicted"/>
<feature type="transmembrane region" description="Helical" evidence="2">
    <location>
        <begin position="279"/>
        <end position="300"/>
    </location>
</feature>
<feature type="transmembrane region" description="Helical" evidence="2">
    <location>
        <begin position="244"/>
        <end position="267"/>
    </location>
</feature>
<feature type="transmembrane region" description="Helical" evidence="2">
    <location>
        <begin position="145"/>
        <end position="166"/>
    </location>
</feature>
<feature type="transmembrane region" description="Helical" evidence="2">
    <location>
        <begin position="109"/>
        <end position="138"/>
    </location>
</feature>
<evidence type="ECO:0000256" key="2">
    <source>
        <dbReference type="SAM" id="Phobius"/>
    </source>
</evidence>
<accession>A0ABT2H4R3</accession>
<evidence type="ECO:0000313" key="4">
    <source>
        <dbReference type="Proteomes" id="UP001165586"/>
    </source>
</evidence>
<evidence type="ECO:0000313" key="3">
    <source>
        <dbReference type="EMBL" id="MCS5734924.1"/>
    </source>
</evidence>
<feature type="transmembrane region" description="Helical" evidence="2">
    <location>
        <begin position="76"/>
        <end position="97"/>
    </location>
</feature>
<organism evidence="3 4">
    <name type="scientific">Herbiconiux daphne</name>
    <dbReference type="NCBI Taxonomy" id="2970914"/>
    <lineage>
        <taxon>Bacteria</taxon>
        <taxon>Bacillati</taxon>
        <taxon>Actinomycetota</taxon>
        <taxon>Actinomycetes</taxon>
        <taxon>Micrococcales</taxon>
        <taxon>Microbacteriaceae</taxon>
        <taxon>Herbiconiux</taxon>
    </lineage>
</organism>
<keyword evidence="2" id="KW-0812">Transmembrane</keyword>
<feature type="transmembrane region" description="Helical" evidence="2">
    <location>
        <begin position="46"/>
        <end position="64"/>
    </location>
</feature>
<keyword evidence="2" id="KW-1133">Transmembrane helix</keyword>
<name>A0ABT2H4R3_9MICO</name>
<feature type="transmembrane region" description="Helical" evidence="2">
    <location>
        <begin position="12"/>
        <end position="31"/>
    </location>
</feature>
<keyword evidence="2" id="KW-0472">Membrane</keyword>
<reference evidence="3" key="1">
    <citation type="submission" date="2022-08" db="EMBL/GenBank/DDBJ databases">
        <authorList>
            <person name="Deng Y."/>
            <person name="Han X.-F."/>
            <person name="Zhang Y.-Q."/>
        </authorList>
    </citation>
    <scope>NUCLEOTIDE SEQUENCE</scope>
    <source>
        <strain evidence="3">CPCC 203386</strain>
    </source>
</reference>
<keyword evidence="4" id="KW-1185">Reference proteome</keyword>
<dbReference type="Proteomes" id="UP001165586">
    <property type="component" value="Unassembled WGS sequence"/>
</dbReference>
<dbReference type="RefSeq" id="WP_259539836.1">
    <property type="nucleotide sequence ID" value="NZ_JANLCJ010000005.1"/>
</dbReference>
<evidence type="ECO:0008006" key="5">
    <source>
        <dbReference type="Google" id="ProtNLM"/>
    </source>
</evidence>